<sequence length="284" mass="30515">MTLLPVQVEETPRWWPAARLLLLLPLLILPALLLLPPVLRLPVYSVQGGTLTARSLGARVVIPPGTPVQSRAVTLHGKVIGSVLPGYTVGLFRTPTGRAQVFSDGSQGRSALVFATRTPTVLTPADPQALLRSWQSGENATFRPARPARPDWTLLLLLPLVPITVLLLARPRLTYRLDGDTLTVRTAATTLRFPRHDTRAALTHTPLGTRLFGTATPGYYTGTFISRAGTGGKIQAAAGAARPGQAVILIHNDREYYLTPTDPQALIDWFSTGTVPQAVHPAGS</sequence>
<comment type="caution">
    <text evidence="3">The sequence shown here is derived from an EMBL/GenBank/DDBJ whole genome shotgun (WGS) entry which is preliminary data.</text>
</comment>
<dbReference type="RefSeq" id="WP_189064502.1">
    <property type="nucleotide sequence ID" value="NZ_BMQM01000008.1"/>
</dbReference>
<proteinExistence type="predicted"/>
<dbReference type="InterPro" id="IPR027783">
    <property type="entry name" value="Bacterial_PH-related"/>
</dbReference>
<feature type="domain" description="Bacterial Pleckstrin homology" evidence="2">
    <location>
        <begin position="175"/>
        <end position="268"/>
    </location>
</feature>
<dbReference type="EMBL" id="BMQM01000008">
    <property type="protein sequence ID" value="GGR55512.1"/>
    <property type="molecule type" value="Genomic_DNA"/>
</dbReference>
<evidence type="ECO:0000313" key="3">
    <source>
        <dbReference type="EMBL" id="GGR55512.1"/>
    </source>
</evidence>
<evidence type="ECO:0000256" key="1">
    <source>
        <dbReference type="SAM" id="Phobius"/>
    </source>
</evidence>
<keyword evidence="1" id="KW-1133">Transmembrane helix</keyword>
<keyword evidence="4" id="KW-1185">Reference proteome</keyword>
<evidence type="ECO:0000313" key="4">
    <source>
        <dbReference type="Proteomes" id="UP000634308"/>
    </source>
</evidence>
<dbReference type="Proteomes" id="UP000634308">
    <property type="component" value="Unassembled WGS sequence"/>
</dbReference>
<organism evidence="3 4">
    <name type="scientific">Deinococcus seoulensis</name>
    <dbReference type="NCBI Taxonomy" id="1837379"/>
    <lineage>
        <taxon>Bacteria</taxon>
        <taxon>Thermotogati</taxon>
        <taxon>Deinococcota</taxon>
        <taxon>Deinococci</taxon>
        <taxon>Deinococcales</taxon>
        <taxon>Deinococcaceae</taxon>
        <taxon>Deinococcus</taxon>
    </lineage>
</organism>
<keyword evidence="1" id="KW-0812">Transmembrane</keyword>
<gene>
    <name evidence="3" type="ORF">GCM10008959_16480</name>
</gene>
<name>A0ABQ2RTS2_9DEIO</name>
<reference evidence="4" key="1">
    <citation type="journal article" date="2019" name="Int. J. Syst. Evol. Microbiol.">
        <title>The Global Catalogue of Microorganisms (GCM) 10K type strain sequencing project: providing services to taxonomists for standard genome sequencing and annotation.</title>
        <authorList>
            <consortium name="The Broad Institute Genomics Platform"/>
            <consortium name="The Broad Institute Genome Sequencing Center for Infectious Disease"/>
            <person name="Wu L."/>
            <person name="Ma J."/>
        </authorList>
    </citation>
    <scope>NUCLEOTIDE SEQUENCE [LARGE SCALE GENOMIC DNA]</scope>
    <source>
        <strain evidence="4">JCM 31404</strain>
    </source>
</reference>
<dbReference type="Pfam" id="PF10882">
    <property type="entry name" value="bPH_5"/>
    <property type="match status" value="1"/>
</dbReference>
<keyword evidence="1" id="KW-0472">Membrane</keyword>
<protein>
    <recommendedName>
        <fullName evidence="2">Bacterial Pleckstrin homology domain-containing protein</fullName>
    </recommendedName>
</protein>
<feature type="transmembrane region" description="Helical" evidence="1">
    <location>
        <begin position="152"/>
        <end position="169"/>
    </location>
</feature>
<accession>A0ABQ2RTS2</accession>
<evidence type="ECO:0000259" key="2">
    <source>
        <dbReference type="Pfam" id="PF10882"/>
    </source>
</evidence>